<name>A0A6F8U9H6_9GAMM</name>
<evidence type="ECO:0000313" key="2">
    <source>
        <dbReference type="Proteomes" id="UP000502259"/>
    </source>
</evidence>
<dbReference type="RefSeq" id="WP_172422197.1">
    <property type="nucleotide sequence ID" value="NZ_AP022843.1"/>
</dbReference>
<reference evidence="1 2" key="1">
    <citation type="submission" date="2020-03" db="EMBL/GenBank/DDBJ databases">
        <title>Complete Genome Sequence of Halomonas hydrothermalis Strain Slthf2, Halophilic Bacterium Isolated from Deep-Sea Hydrothermal-Vent Environments.</title>
        <authorList>
            <person name="Takeyama N."/>
            <person name="Huang M."/>
            <person name="Sato K."/>
            <person name="Galipon J."/>
            <person name="Arakawa K."/>
        </authorList>
    </citation>
    <scope>NUCLEOTIDE SEQUENCE [LARGE SCALE GENOMIC DNA]</scope>
    <source>
        <strain evidence="1 2">Slthf2</strain>
    </source>
</reference>
<dbReference type="Proteomes" id="UP000502259">
    <property type="component" value="Chromosome"/>
</dbReference>
<sequence>MEVVLNQDENATGGVGWFVIRASKLDLVLLAPRKQQLGRFAAIAL</sequence>
<organism evidence="1 2">
    <name type="scientific">Halomonas hydrothermalis</name>
    <dbReference type="NCBI Taxonomy" id="115561"/>
    <lineage>
        <taxon>Bacteria</taxon>
        <taxon>Pseudomonadati</taxon>
        <taxon>Pseudomonadota</taxon>
        <taxon>Gammaproteobacteria</taxon>
        <taxon>Oceanospirillales</taxon>
        <taxon>Halomonadaceae</taxon>
        <taxon>Halomonas</taxon>
    </lineage>
</organism>
<evidence type="ECO:0000313" key="1">
    <source>
        <dbReference type="EMBL" id="BCB09469.1"/>
    </source>
</evidence>
<dbReference type="EMBL" id="AP022843">
    <property type="protein sequence ID" value="BCB09469.1"/>
    <property type="molecule type" value="Genomic_DNA"/>
</dbReference>
<dbReference type="AlphaFoldDB" id="A0A6F8U9H6"/>
<accession>A0A6F8U9H6</accession>
<protein>
    <submittedName>
        <fullName evidence="1">Uncharacterized protein</fullName>
    </submittedName>
</protein>
<keyword evidence="2" id="KW-1185">Reference proteome</keyword>
<gene>
    <name evidence="1" type="ORF">HHSLTHF2_33590</name>
</gene>
<proteinExistence type="predicted"/>